<dbReference type="InterPro" id="IPR016177">
    <property type="entry name" value="DNA-bd_dom_sf"/>
</dbReference>
<dbReference type="PRINTS" id="PR00367">
    <property type="entry name" value="ETHRSPELEMNT"/>
</dbReference>
<reference evidence="9" key="1">
    <citation type="submission" date="2020-09" db="EMBL/GenBank/DDBJ databases">
        <title>Genome-Enabled Discovery of Anthraquinone Biosynthesis in Senna tora.</title>
        <authorList>
            <person name="Kang S.-H."/>
            <person name="Pandey R.P."/>
            <person name="Lee C.-M."/>
            <person name="Sim J.-S."/>
            <person name="Jeong J.-T."/>
            <person name="Choi B.-S."/>
            <person name="Jung M."/>
            <person name="Ginzburg D."/>
            <person name="Zhao K."/>
            <person name="Won S.Y."/>
            <person name="Oh T.-J."/>
            <person name="Yu Y."/>
            <person name="Kim N.-H."/>
            <person name="Lee O.R."/>
            <person name="Lee T.-H."/>
            <person name="Bashyal P."/>
            <person name="Kim T.-S."/>
            <person name="Lee W.-H."/>
            <person name="Kawkins C."/>
            <person name="Kim C.-K."/>
            <person name="Kim J.S."/>
            <person name="Ahn B.O."/>
            <person name="Rhee S.Y."/>
            <person name="Sohng J.K."/>
        </authorList>
    </citation>
    <scope>NUCLEOTIDE SEQUENCE</scope>
    <source>
        <tissue evidence="9">Leaf</tissue>
    </source>
</reference>
<dbReference type="GO" id="GO:0003677">
    <property type="term" value="F:DNA binding"/>
    <property type="evidence" value="ECO:0007669"/>
    <property type="project" value="UniProtKB-KW"/>
</dbReference>
<name>A0A834T678_9FABA</name>
<dbReference type="GO" id="GO:0005634">
    <property type="term" value="C:nucleus"/>
    <property type="evidence" value="ECO:0007669"/>
    <property type="project" value="UniProtKB-SubCell"/>
</dbReference>
<dbReference type="GO" id="GO:0003700">
    <property type="term" value="F:DNA-binding transcription factor activity"/>
    <property type="evidence" value="ECO:0007669"/>
    <property type="project" value="InterPro"/>
</dbReference>
<comment type="subcellular location">
    <subcellularLocation>
        <location evidence="1">Nucleus</location>
    </subcellularLocation>
</comment>
<evidence type="ECO:0000313" key="10">
    <source>
        <dbReference type="Proteomes" id="UP000634136"/>
    </source>
</evidence>
<keyword evidence="6" id="KW-0539">Nucleus</keyword>
<dbReference type="AlphaFoldDB" id="A0A834T678"/>
<feature type="compositionally biased region" description="Low complexity" evidence="7">
    <location>
        <begin position="305"/>
        <end position="314"/>
    </location>
</feature>
<feature type="domain" description="AP2/ERF" evidence="8">
    <location>
        <begin position="200"/>
        <end position="257"/>
    </location>
</feature>
<evidence type="ECO:0000313" key="9">
    <source>
        <dbReference type="EMBL" id="KAF7815878.1"/>
    </source>
</evidence>
<dbReference type="PANTHER" id="PTHR31677">
    <property type="entry name" value="AP2 DOMAIN CLASS TRANSCRIPTION FACTOR"/>
    <property type="match status" value="1"/>
</dbReference>
<keyword evidence="5" id="KW-0804">Transcription</keyword>
<accession>A0A834T678</accession>
<dbReference type="InterPro" id="IPR001471">
    <property type="entry name" value="AP2/ERF_dom"/>
</dbReference>
<gene>
    <name evidence="9" type="ORF">G2W53_029847</name>
</gene>
<organism evidence="9 10">
    <name type="scientific">Senna tora</name>
    <dbReference type="NCBI Taxonomy" id="362788"/>
    <lineage>
        <taxon>Eukaryota</taxon>
        <taxon>Viridiplantae</taxon>
        <taxon>Streptophyta</taxon>
        <taxon>Embryophyta</taxon>
        <taxon>Tracheophyta</taxon>
        <taxon>Spermatophyta</taxon>
        <taxon>Magnoliopsida</taxon>
        <taxon>eudicotyledons</taxon>
        <taxon>Gunneridae</taxon>
        <taxon>Pentapetalae</taxon>
        <taxon>rosids</taxon>
        <taxon>fabids</taxon>
        <taxon>Fabales</taxon>
        <taxon>Fabaceae</taxon>
        <taxon>Caesalpinioideae</taxon>
        <taxon>Cassia clade</taxon>
        <taxon>Senna</taxon>
    </lineage>
</organism>
<dbReference type="InterPro" id="IPR036955">
    <property type="entry name" value="AP2/ERF_dom_sf"/>
</dbReference>
<evidence type="ECO:0000256" key="1">
    <source>
        <dbReference type="ARBA" id="ARBA00004123"/>
    </source>
</evidence>
<dbReference type="PROSITE" id="PS51032">
    <property type="entry name" value="AP2_ERF"/>
    <property type="match status" value="1"/>
</dbReference>
<evidence type="ECO:0000259" key="8">
    <source>
        <dbReference type="PROSITE" id="PS51032"/>
    </source>
</evidence>
<dbReference type="Pfam" id="PF00847">
    <property type="entry name" value="AP2"/>
    <property type="match status" value="1"/>
</dbReference>
<dbReference type="Gene3D" id="3.30.730.10">
    <property type="entry name" value="AP2/ERF domain"/>
    <property type="match status" value="1"/>
</dbReference>
<dbReference type="SMART" id="SM00380">
    <property type="entry name" value="AP2"/>
    <property type="match status" value="1"/>
</dbReference>
<sequence length="398" mass="42856">MVKFRGGLVIVKLNILADGEKPMVSILRWQSKPRFPRINMAMTPLIMFSVRITISGATGDRCCRCGCLNAQERALVVDFENDKRRRPTRGCQQTKVVAKEELDVRGDSSEEESSNNKKAGRSAILGGGGPSEIAPFSTSSSSSSLQISSSSGLFIVPGGRFLEDMRRGRGAAAVKPAAAVVDAAVELNGSGSRTILKEPRYRGVRKRPWGRFAAEIRDPLKKARVWLGTFDSAEEAARAYDAAARALRGPKAKTNFPLSPSSLSPFCYHTGNPNVNDEVLDHRLYAAAAANNHGFQDHQIQRPATSSMSSTSYSGPRPPSTAATRRYPRSPPVMPEDCHSDCDSSSSVIDGDGDVDGGDIASSSSFRRPLPLPFDLNFPPLDGADVASDDLHCTALCL</sequence>
<keyword evidence="2" id="KW-0936">Ethylene signaling pathway</keyword>
<dbReference type="FunFam" id="3.30.730.10:FF:000001">
    <property type="entry name" value="Ethylene-responsive transcription factor 2"/>
    <property type="match status" value="1"/>
</dbReference>
<evidence type="ECO:0000256" key="5">
    <source>
        <dbReference type="ARBA" id="ARBA00023163"/>
    </source>
</evidence>
<evidence type="ECO:0000256" key="3">
    <source>
        <dbReference type="ARBA" id="ARBA00023015"/>
    </source>
</evidence>
<dbReference type="GO" id="GO:0009873">
    <property type="term" value="P:ethylene-activated signaling pathway"/>
    <property type="evidence" value="ECO:0007669"/>
    <property type="project" value="UniProtKB-KW"/>
</dbReference>
<dbReference type="SUPFAM" id="SSF54171">
    <property type="entry name" value="DNA-binding domain"/>
    <property type="match status" value="1"/>
</dbReference>
<evidence type="ECO:0000256" key="7">
    <source>
        <dbReference type="SAM" id="MobiDB-lite"/>
    </source>
</evidence>
<keyword evidence="3" id="KW-0805">Transcription regulation</keyword>
<dbReference type="EMBL" id="JAAIUW010000009">
    <property type="protein sequence ID" value="KAF7815878.1"/>
    <property type="molecule type" value="Genomic_DNA"/>
</dbReference>
<dbReference type="CDD" id="cd00018">
    <property type="entry name" value="AP2"/>
    <property type="match status" value="1"/>
</dbReference>
<feature type="compositionally biased region" description="Low complexity" evidence="7">
    <location>
        <begin position="137"/>
        <end position="146"/>
    </location>
</feature>
<evidence type="ECO:0000256" key="6">
    <source>
        <dbReference type="ARBA" id="ARBA00023242"/>
    </source>
</evidence>
<dbReference type="Proteomes" id="UP000634136">
    <property type="component" value="Unassembled WGS sequence"/>
</dbReference>
<proteinExistence type="predicted"/>
<feature type="region of interest" description="Disordered" evidence="7">
    <location>
        <begin position="294"/>
        <end position="366"/>
    </location>
</feature>
<comment type="caution">
    <text evidence="9">The sequence shown here is derived from an EMBL/GenBank/DDBJ whole genome shotgun (WGS) entry which is preliminary data.</text>
</comment>
<feature type="region of interest" description="Disordered" evidence="7">
    <location>
        <begin position="101"/>
        <end position="146"/>
    </location>
</feature>
<dbReference type="PANTHER" id="PTHR31677:SF248">
    <property type="entry name" value="OS04G0669200 PROTEIN"/>
    <property type="match status" value="1"/>
</dbReference>
<protein>
    <submittedName>
        <fullName evidence="9">Ethylene-responsive transcription factor 3-like</fullName>
    </submittedName>
</protein>
<keyword evidence="10" id="KW-1185">Reference proteome</keyword>
<evidence type="ECO:0000256" key="4">
    <source>
        <dbReference type="ARBA" id="ARBA00023125"/>
    </source>
</evidence>
<dbReference type="OrthoDB" id="1931494at2759"/>
<keyword evidence="4" id="KW-0238">DNA-binding</keyword>
<evidence type="ECO:0000256" key="2">
    <source>
        <dbReference type="ARBA" id="ARBA00022745"/>
    </source>
</evidence>